<protein>
    <recommendedName>
        <fullName evidence="6">50S ribosomal protein L34e</fullName>
    </recommendedName>
</protein>
<dbReference type="GO" id="GO:0006412">
    <property type="term" value="P:translation"/>
    <property type="evidence" value="ECO:0007669"/>
    <property type="project" value="InterPro"/>
</dbReference>
<evidence type="ECO:0000256" key="1">
    <source>
        <dbReference type="ARBA" id="ARBA00009875"/>
    </source>
</evidence>
<dbReference type="EMBL" id="JACQPB010000023">
    <property type="protein sequence ID" value="MBI4210200.1"/>
    <property type="molecule type" value="Genomic_DNA"/>
</dbReference>
<gene>
    <name evidence="4" type="ORF">HY544_01690</name>
</gene>
<accession>A0A8T3YKI4</accession>
<evidence type="ECO:0000313" key="4">
    <source>
        <dbReference type="EMBL" id="MBI4210200.1"/>
    </source>
</evidence>
<dbReference type="AlphaFoldDB" id="A0A8T3YKI4"/>
<evidence type="ECO:0000313" key="5">
    <source>
        <dbReference type="Proteomes" id="UP000732298"/>
    </source>
</evidence>
<evidence type="ECO:0000256" key="2">
    <source>
        <dbReference type="ARBA" id="ARBA00022980"/>
    </source>
</evidence>
<organism evidence="4 5">
    <name type="scientific">Candidatus Iainarchaeum sp</name>
    <dbReference type="NCBI Taxonomy" id="3101447"/>
    <lineage>
        <taxon>Archaea</taxon>
        <taxon>Candidatus Iainarchaeota</taxon>
        <taxon>Candidatus Iainarchaeia</taxon>
        <taxon>Candidatus Iainarchaeales</taxon>
        <taxon>Candidatus Iainarchaeaceae</taxon>
        <taxon>Candidatus Iainarchaeum</taxon>
    </lineage>
</organism>
<dbReference type="GO" id="GO:0005840">
    <property type="term" value="C:ribosome"/>
    <property type="evidence" value="ECO:0007669"/>
    <property type="project" value="UniProtKB-KW"/>
</dbReference>
<sequence>MVDRQTRVKLKKFRRTPGGRKSVHYSRSNKSCAECAVTGKKLHGMPGQGKSTVRKRAKSERRPSVKFGGILSSPARKELWESYALIQMGKIGHTDVPVKTRKFLSQLGTGKGVQVLR</sequence>
<keyword evidence="3" id="KW-0687">Ribonucleoprotein</keyword>
<dbReference type="InterPro" id="IPR008195">
    <property type="entry name" value="Ribosomal_eL34"/>
</dbReference>
<dbReference type="Pfam" id="PF01199">
    <property type="entry name" value="Ribosomal_L34e"/>
    <property type="match status" value="1"/>
</dbReference>
<dbReference type="GO" id="GO:1990904">
    <property type="term" value="C:ribonucleoprotein complex"/>
    <property type="evidence" value="ECO:0007669"/>
    <property type="project" value="UniProtKB-KW"/>
</dbReference>
<dbReference type="GO" id="GO:0003735">
    <property type="term" value="F:structural constituent of ribosome"/>
    <property type="evidence" value="ECO:0007669"/>
    <property type="project" value="InterPro"/>
</dbReference>
<dbReference type="InterPro" id="IPR038562">
    <property type="entry name" value="Ribosomal_eL34_C_sf"/>
</dbReference>
<keyword evidence="2" id="KW-0689">Ribosomal protein</keyword>
<dbReference type="Gene3D" id="6.20.340.10">
    <property type="match status" value="1"/>
</dbReference>
<comment type="caution">
    <text evidence="4">The sequence shown here is derived from an EMBL/GenBank/DDBJ whole genome shotgun (WGS) entry which is preliminary data.</text>
</comment>
<reference evidence="4" key="1">
    <citation type="submission" date="2020-07" db="EMBL/GenBank/DDBJ databases">
        <title>Huge and variable diversity of episymbiotic CPR bacteria and DPANN archaea in groundwater ecosystems.</title>
        <authorList>
            <person name="He C.Y."/>
            <person name="Keren R."/>
            <person name="Whittaker M."/>
            <person name="Farag I.F."/>
            <person name="Doudna J."/>
            <person name="Cate J.H.D."/>
            <person name="Banfield J.F."/>
        </authorList>
    </citation>
    <scope>NUCLEOTIDE SEQUENCE</scope>
    <source>
        <strain evidence="4">NC_groundwater_1296_Ag_S-0.2um_52_80</strain>
    </source>
</reference>
<proteinExistence type="inferred from homology"/>
<dbReference type="Proteomes" id="UP000732298">
    <property type="component" value="Unassembled WGS sequence"/>
</dbReference>
<dbReference type="PRINTS" id="PR01250">
    <property type="entry name" value="RIBOSOMALL34"/>
</dbReference>
<evidence type="ECO:0008006" key="6">
    <source>
        <dbReference type="Google" id="ProtNLM"/>
    </source>
</evidence>
<comment type="similarity">
    <text evidence="1">Belongs to the eukaryotic ribosomal protein eL34 family.</text>
</comment>
<name>A0A8T3YKI4_9ARCH</name>
<evidence type="ECO:0000256" key="3">
    <source>
        <dbReference type="ARBA" id="ARBA00023274"/>
    </source>
</evidence>